<dbReference type="GO" id="GO:0016020">
    <property type="term" value="C:membrane"/>
    <property type="evidence" value="ECO:0007669"/>
    <property type="project" value="TreeGrafter"/>
</dbReference>
<keyword evidence="3" id="KW-1185">Reference proteome</keyword>
<feature type="domain" description="PLD phosphodiesterase" evidence="1">
    <location>
        <begin position="538"/>
        <end position="565"/>
    </location>
</feature>
<sequence>MSKIDDVIEQIGAYFHHDAGENYIRLMDTPRVWGLGFGREIMPRAQARQLEFQHAIEEIIHKAKYRVDIVSLNPPDVDWLRVILGAMDTCLSTVMDRRASVQFRFLFGETPTKVDLSQNDFYGEIKAALVRLVRGRSDAWEQQPEIWIGKFCRISDGAISRMMGGDTRMTWNHTKAVAADGCEALVGGHNLNMDLFRSYPPVHDVSVVVHGSAAYGVQMFMNGMWTCDTTLLSKEVLELPANEWKAKNGARSSIVDPFADRGVMAAVEEAQGRLVDMHRARAQGGAPPPAETLPAAEAAMKANDHQTVEEVYEDFPVRVFREHYTGFDEYKRATRVLSVGKYWNGPGLDNYQKASEIMKETLIKGARRTIKMSQMDLVSTWKESWKDHVVCQWIIEALLANEALNVYVVVSPLDAGAGAGGDPYSFGSGAVRTYGLMEYYLTHEVDTDEKIADAEELRKRKHALGRLHIAPLYYTDQVPDEKTTEGDTYFWPDLDRAGYTATVKEQSLAENPPKKGIIGSAANSVLKGSGMVYEKVPSAPGNHAKIMIIDDEAYVVGSDNLYPGFLSEFNYLIEGDAVRCMLDEYWEQLWGYSQPHCCVPKDD</sequence>
<dbReference type="GO" id="GO:0008808">
    <property type="term" value="F:cardiolipin synthase activity"/>
    <property type="evidence" value="ECO:0007669"/>
    <property type="project" value="TreeGrafter"/>
</dbReference>
<dbReference type="GO" id="GO:0032049">
    <property type="term" value="P:cardiolipin biosynthetic process"/>
    <property type="evidence" value="ECO:0007669"/>
    <property type="project" value="TreeGrafter"/>
</dbReference>
<accession>A0A2S9XSK5</accession>
<dbReference type="PANTHER" id="PTHR21248:SF22">
    <property type="entry name" value="PHOSPHOLIPASE D"/>
    <property type="match status" value="1"/>
</dbReference>
<dbReference type="SUPFAM" id="SSF56024">
    <property type="entry name" value="Phospholipase D/nuclease"/>
    <property type="match status" value="2"/>
</dbReference>
<dbReference type="PANTHER" id="PTHR21248">
    <property type="entry name" value="CARDIOLIPIN SYNTHASE"/>
    <property type="match status" value="1"/>
</dbReference>
<feature type="domain" description="PLD phosphodiesterase" evidence="1">
    <location>
        <begin position="168"/>
        <end position="195"/>
    </location>
</feature>
<dbReference type="PROSITE" id="PS50035">
    <property type="entry name" value="PLD"/>
    <property type="match status" value="2"/>
</dbReference>
<dbReference type="EMBL" id="PVNK01000166">
    <property type="protein sequence ID" value="PRP95838.1"/>
    <property type="molecule type" value="Genomic_DNA"/>
</dbReference>
<comment type="caution">
    <text evidence="2">The sequence shown here is derived from an EMBL/GenBank/DDBJ whole genome shotgun (WGS) entry which is preliminary data.</text>
</comment>
<reference evidence="2 3" key="1">
    <citation type="submission" date="2018-03" db="EMBL/GenBank/DDBJ databases">
        <title>Draft Genome Sequences of the Obligatory Marine Myxobacteria Enhygromyxa salina SWB005.</title>
        <authorList>
            <person name="Poehlein A."/>
            <person name="Moghaddam J.A."/>
            <person name="Harms H."/>
            <person name="Alanjari M."/>
            <person name="Koenig G.M."/>
            <person name="Daniel R."/>
            <person name="Schaeberle T.F."/>
        </authorList>
    </citation>
    <scope>NUCLEOTIDE SEQUENCE [LARGE SCALE GENOMIC DNA]</scope>
    <source>
        <strain evidence="2 3">SWB005</strain>
    </source>
</reference>
<gene>
    <name evidence="2" type="ORF">ENSA5_37070</name>
</gene>
<dbReference type="InterPro" id="IPR001736">
    <property type="entry name" value="PLipase_D/transphosphatidylase"/>
</dbReference>
<protein>
    <recommendedName>
        <fullName evidence="1">PLD phosphodiesterase domain-containing protein</fullName>
    </recommendedName>
</protein>
<evidence type="ECO:0000259" key="1">
    <source>
        <dbReference type="PROSITE" id="PS50035"/>
    </source>
</evidence>
<dbReference type="OrthoDB" id="7374490at2"/>
<proteinExistence type="predicted"/>
<name>A0A2S9XSK5_9BACT</name>
<dbReference type="AlphaFoldDB" id="A0A2S9XSK5"/>
<dbReference type="SMART" id="SM00155">
    <property type="entry name" value="PLDc"/>
    <property type="match status" value="2"/>
</dbReference>
<evidence type="ECO:0000313" key="2">
    <source>
        <dbReference type="EMBL" id="PRP95838.1"/>
    </source>
</evidence>
<dbReference type="Proteomes" id="UP000237968">
    <property type="component" value="Unassembled WGS sequence"/>
</dbReference>
<dbReference type="RefSeq" id="WP_106393041.1">
    <property type="nucleotide sequence ID" value="NZ_PVNK01000166.1"/>
</dbReference>
<dbReference type="Gene3D" id="3.30.870.10">
    <property type="entry name" value="Endonuclease Chain A"/>
    <property type="match status" value="2"/>
</dbReference>
<organism evidence="2 3">
    <name type="scientific">Enhygromyxa salina</name>
    <dbReference type="NCBI Taxonomy" id="215803"/>
    <lineage>
        <taxon>Bacteria</taxon>
        <taxon>Pseudomonadati</taxon>
        <taxon>Myxococcota</taxon>
        <taxon>Polyangia</taxon>
        <taxon>Nannocystales</taxon>
        <taxon>Nannocystaceae</taxon>
        <taxon>Enhygromyxa</taxon>
    </lineage>
</organism>
<evidence type="ECO:0000313" key="3">
    <source>
        <dbReference type="Proteomes" id="UP000237968"/>
    </source>
</evidence>